<dbReference type="EMBL" id="PVXQ01000054">
    <property type="protein sequence ID" value="PRR79807.1"/>
    <property type="molecule type" value="Genomic_DNA"/>
</dbReference>
<accession>A0A2T0B7M8</accession>
<proteinExistence type="predicted"/>
<keyword evidence="1" id="KW-0687">Ribonucleoprotein</keyword>
<dbReference type="InterPro" id="IPR029064">
    <property type="entry name" value="Ribosomal_eL30-like_sf"/>
</dbReference>
<gene>
    <name evidence="1" type="ORF">CLVI_32120</name>
</gene>
<reference evidence="1 2" key="1">
    <citation type="submission" date="2018-03" db="EMBL/GenBank/DDBJ databases">
        <title>Genome sequence of Clostridium vincentii DSM 10228.</title>
        <authorList>
            <person name="Poehlein A."/>
            <person name="Daniel R."/>
        </authorList>
    </citation>
    <scope>NUCLEOTIDE SEQUENCE [LARGE SCALE GENOMIC DNA]</scope>
    <source>
        <strain evidence="1 2">DSM 10228</strain>
    </source>
</reference>
<keyword evidence="1" id="KW-0689">Ribosomal protein</keyword>
<sequence>MYVAKDVDKKSIVSLIDLANNCRIKIEAVDTMTELGMICEMEVKALVTLIL</sequence>
<dbReference type="AlphaFoldDB" id="A0A2T0B7M8"/>
<evidence type="ECO:0000313" key="1">
    <source>
        <dbReference type="EMBL" id="PRR79807.1"/>
    </source>
</evidence>
<comment type="caution">
    <text evidence="1">The sequence shown here is derived from an EMBL/GenBank/DDBJ whole genome shotgun (WGS) entry which is preliminary data.</text>
</comment>
<dbReference type="SUPFAM" id="SSF55315">
    <property type="entry name" value="L30e-like"/>
    <property type="match status" value="1"/>
</dbReference>
<evidence type="ECO:0000313" key="2">
    <source>
        <dbReference type="Proteomes" id="UP000239471"/>
    </source>
</evidence>
<dbReference type="GO" id="GO:0005840">
    <property type="term" value="C:ribosome"/>
    <property type="evidence" value="ECO:0007669"/>
    <property type="project" value="UniProtKB-KW"/>
</dbReference>
<organism evidence="1 2">
    <name type="scientific">Clostridium vincentii</name>
    <dbReference type="NCBI Taxonomy" id="52704"/>
    <lineage>
        <taxon>Bacteria</taxon>
        <taxon>Bacillati</taxon>
        <taxon>Bacillota</taxon>
        <taxon>Clostridia</taxon>
        <taxon>Eubacteriales</taxon>
        <taxon>Clostridiaceae</taxon>
        <taxon>Clostridium</taxon>
    </lineage>
</organism>
<dbReference type="RefSeq" id="WP_242980751.1">
    <property type="nucleotide sequence ID" value="NZ_PVXQ01000054.1"/>
</dbReference>
<keyword evidence="2" id="KW-1185">Reference proteome</keyword>
<protein>
    <submittedName>
        <fullName evidence="1">Putative ribosomal protein L7Ae-like protein</fullName>
    </submittedName>
</protein>
<name>A0A2T0B7M8_9CLOT</name>
<dbReference type="Gene3D" id="3.30.1330.30">
    <property type="match status" value="1"/>
</dbReference>
<dbReference type="Proteomes" id="UP000239471">
    <property type="component" value="Unassembled WGS sequence"/>
</dbReference>